<dbReference type="PANTHER" id="PTHR43359:SF1">
    <property type="entry name" value="FORMATE HYDROGENLYASE SUBUNIT 4-RELATED"/>
    <property type="match status" value="1"/>
</dbReference>
<dbReference type="AlphaFoldDB" id="A0A497EZV7"/>
<comment type="caution">
    <text evidence="6">The sequence shown here is derived from an EMBL/GenBank/DDBJ whole genome shotgun (WGS) entry which is preliminary data.</text>
</comment>
<evidence type="ECO:0000256" key="2">
    <source>
        <dbReference type="ARBA" id="ARBA00022692"/>
    </source>
</evidence>
<evidence type="ECO:0000313" key="7">
    <source>
        <dbReference type="Proteomes" id="UP000272051"/>
    </source>
</evidence>
<evidence type="ECO:0000256" key="3">
    <source>
        <dbReference type="ARBA" id="ARBA00022989"/>
    </source>
</evidence>
<dbReference type="Proteomes" id="UP000272051">
    <property type="component" value="Unassembled WGS sequence"/>
</dbReference>
<proteinExistence type="predicted"/>
<feature type="transmembrane region" description="Helical" evidence="5">
    <location>
        <begin position="140"/>
        <end position="162"/>
    </location>
</feature>
<protein>
    <submittedName>
        <fullName evidence="6">NADH-quinone oxidoreductase subunit H</fullName>
    </submittedName>
</protein>
<sequence length="314" mass="34116">MLVETAWTIFNLIVYPGLVFSSVLGLILWWLQRKLAARLQWRIGPPFYQTFADIGKLLFKEMVIPSQAFKLLFISAPVIALASCITAMLFIPIGLTSSAISFAGDLIVVLYLLAMPSVALILGGAASGNPYASLGASRKVTLTVAYELVLIISVLSVALGANSLRLIDIAKSQFGWYCPLAAVAFFLVAMAKVGLVPFDQPEAKTELMGGVLTEYSGVGLGLFKLSNAILLFATANLMVAVFFPGPFIGFLAYPPLDWVWHMVKVFIIVAAMSFVSALNPRFRIDQALRHFWSYALALAIVNLAAVIVYVSLVR</sequence>
<feature type="transmembrane region" description="Helical" evidence="5">
    <location>
        <begin position="107"/>
        <end position="128"/>
    </location>
</feature>
<dbReference type="PANTHER" id="PTHR43359">
    <property type="entry name" value="FORMATE HYDROGENLYASE SUBUNIT 4"/>
    <property type="match status" value="1"/>
</dbReference>
<feature type="transmembrane region" description="Helical" evidence="5">
    <location>
        <begin position="229"/>
        <end position="252"/>
    </location>
</feature>
<dbReference type="EMBL" id="QMQX01000038">
    <property type="protein sequence ID" value="RLE52736.1"/>
    <property type="molecule type" value="Genomic_DNA"/>
</dbReference>
<dbReference type="GO" id="GO:0005886">
    <property type="term" value="C:plasma membrane"/>
    <property type="evidence" value="ECO:0007669"/>
    <property type="project" value="TreeGrafter"/>
</dbReference>
<reference evidence="6 7" key="1">
    <citation type="submission" date="2018-06" db="EMBL/GenBank/DDBJ databases">
        <title>Extensive metabolic versatility and redundancy in microbially diverse, dynamic hydrothermal sediments.</title>
        <authorList>
            <person name="Dombrowski N."/>
            <person name="Teske A."/>
            <person name="Baker B.J."/>
        </authorList>
    </citation>
    <scope>NUCLEOTIDE SEQUENCE [LARGE SCALE GENOMIC DNA]</scope>
    <source>
        <strain evidence="6">B34_G17</strain>
    </source>
</reference>
<feature type="transmembrane region" description="Helical" evidence="5">
    <location>
        <begin position="258"/>
        <end position="279"/>
    </location>
</feature>
<name>A0A497EZV7_9CREN</name>
<comment type="subcellular location">
    <subcellularLocation>
        <location evidence="1">Membrane</location>
        <topology evidence="1">Multi-pass membrane protein</topology>
    </subcellularLocation>
</comment>
<dbReference type="Pfam" id="PF00146">
    <property type="entry name" value="NADHdh"/>
    <property type="match status" value="1"/>
</dbReference>
<accession>A0A497EZV7</accession>
<evidence type="ECO:0000256" key="5">
    <source>
        <dbReference type="SAM" id="Phobius"/>
    </source>
</evidence>
<evidence type="ECO:0000313" key="6">
    <source>
        <dbReference type="EMBL" id="RLE52736.1"/>
    </source>
</evidence>
<organism evidence="6 7">
    <name type="scientific">Thermoproteota archaeon</name>
    <dbReference type="NCBI Taxonomy" id="2056631"/>
    <lineage>
        <taxon>Archaea</taxon>
        <taxon>Thermoproteota</taxon>
    </lineage>
</organism>
<evidence type="ECO:0000256" key="1">
    <source>
        <dbReference type="ARBA" id="ARBA00004141"/>
    </source>
</evidence>
<feature type="transmembrane region" description="Helical" evidence="5">
    <location>
        <begin position="291"/>
        <end position="312"/>
    </location>
</feature>
<dbReference type="InterPro" id="IPR052561">
    <property type="entry name" value="ComplexI_Subunit1"/>
</dbReference>
<keyword evidence="4 5" id="KW-0472">Membrane</keyword>
<gene>
    <name evidence="6" type="ORF">DRJ33_02950</name>
</gene>
<dbReference type="InterPro" id="IPR001694">
    <property type="entry name" value="NADH_UbQ_OxRdtase_su1/FPO"/>
</dbReference>
<feature type="transmembrane region" description="Helical" evidence="5">
    <location>
        <begin position="12"/>
        <end position="31"/>
    </location>
</feature>
<keyword evidence="2 5" id="KW-0812">Transmembrane</keyword>
<keyword evidence="3 5" id="KW-1133">Transmembrane helix</keyword>
<evidence type="ECO:0000256" key="4">
    <source>
        <dbReference type="ARBA" id="ARBA00023136"/>
    </source>
</evidence>
<feature type="transmembrane region" description="Helical" evidence="5">
    <location>
        <begin position="174"/>
        <end position="198"/>
    </location>
</feature>
<feature type="transmembrane region" description="Helical" evidence="5">
    <location>
        <begin position="71"/>
        <end position="95"/>
    </location>
</feature>